<keyword evidence="12" id="KW-1185">Reference proteome</keyword>
<dbReference type="PROSITE" id="PS50850">
    <property type="entry name" value="MFS"/>
    <property type="match status" value="1"/>
</dbReference>
<proteinExistence type="inferred from homology"/>
<feature type="transmembrane region" description="Helical" evidence="9">
    <location>
        <begin position="163"/>
        <end position="185"/>
    </location>
</feature>
<evidence type="ECO:0000256" key="4">
    <source>
        <dbReference type="ARBA" id="ARBA00022597"/>
    </source>
</evidence>
<protein>
    <submittedName>
        <fullName evidence="11">General alpha-glucoside permease</fullName>
    </submittedName>
</protein>
<dbReference type="Proteomes" id="UP000070501">
    <property type="component" value="Unassembled WGS sequence"/>
</dbReference>
<dbReference type="OrthoDB" id="6612291at2759"/>
<sequence length="545" mass="60149">MSTTPESKEVPSAIGDIKSENYISGQDVSTQHVEAKNATDREHELTVRDAMRLYKKAIIYSLIFSTAIIMEGYDVTLLPSFFGYTAFQEKFGNEPGPGGVGKVVSADWQTKIQNAGLAGQILGLIINGYASDYFGYRKTMMAAQLVMVGGIFIPFFAQNLQTLLAGNIILGLPWGIFQTLSVTYASDLAPVVLRPYLTTYINLCWVIGQILASGILKGLLSIPNEWSYRIPFALQWVWPPLLIVGTLLAPESPWWLVRKGRFEDARKALLKITSPNSGVPFNADEQLALIQATDRLEKQESEGQSYLDCFKGTSLRRTEIACVSYVAQALCGTALMGYSVQFYQRAGLSTEDAFTFSIGQFCMGFVGTVASWFLMGRWGRRPIYLWGVTGLLVCLVIVGGLGFADQSLKGPAFATGTMLLVYTLIYDLTIGPLCYSIVAEIPSTRHKIKTVVMARGLSNCMGFVNNVLMPNMLGVNAWNWGAKSGLFWAGLCSIILCWAYFRLPEPKDRTYGELDILFERGVSARKFASTHVDQFADSSDEKAMH</sequence>
<feature type="transmembrane region" description="Helical" evidence="9">
    <location>
        <begin position="416"/>
        <end position="438"/>
    </location>
</feature>
<dbReference type="FunFam" id="1.20.1250.20:FF:000254">
    <property type="entry name" value="MAL31p Maltose permease"/>
    <property type="match status" value="1"/>
</dbReference>
<dbReference type="PANTHER" id="PTHR48022">
    <property type="entry name" value="PLASTIDIC GLUCOSE TRANSPORTER 4"/>
    <property type="match status" value="1"/>
</dbReference>
<keyword evidence="4" id="KW-0762">Sugar transport</keyword>
<feature type="domain" description="Major facilitator superfamily (MFS) profile" evidence="10">
    <location>
        <begin position="60"/>
        <end position="507"/>
    </location>
</feature>
<feature type="transmembrane region" description="Helical" evidence="9">
    <location>
        <begin position="353"/>
        <end position="374"/>
    </location>
</feature>
<dbReference type="FunCoup" id="A0A136IYZ0">
    <property type="interactions" value="40"/>
</dbReference>
<dbReference type="InterPro" id="IPR003663">
    <property type="entry name" value="Sugar/inositol_transpt"/>
</dbReference>
<feature type="transmembrane region" description="Helical" evidence="9">
    <location>
        <begin position="320"/>
        <end position="341"/>
    </location>
</feature>
<keyword evidence="7 9" id="KW-0472">Membrane</keyword>
<evidence type="ECO:0000313" key="12">
    <source>
        <dbReference type="Proteomes" id="UP000070501"/>
    </source>
</evidence>
<evidence type="ECO:0000313" key="11">
    <source>
        <dbReference type="EMBL" id="KXJ90108.1"/>
    </source>
</evidence>
<dbReference type="Gene3D" id="1.20.1250.20">
    <property type="entry name" value="MFS general substrate transporter like domains"/>
    <property type="match status" value="1"/>
</dbReference>
<comment type="subcellular location">
    <subcellularLocation>
        <location evidence="1">Membrane</location>
        <topology evidence="1">Multi-pass membrane protein</topology>
    </subcellularLocation>
</comment>
<feature type="transmembrane region" description="Helical" evidence="9">
    <location>
        <begin position="197"/>
        <end position="216"/>
    </location>
</feature>
<name>A0A136IYZ0_9PEZI</name>
<evidence type="ECO:0000256" key="8">
    <source>
        <dbReference type="RuleBase" id="RU003346"/>
    </source>
</evidence>
<feature type="transmembrane region" description="Helical" evidence="9">
    <location>
        <begin position="383"/>
        <end position="404"/>
    </location>
</feature>
<dbReference type="InParanoid" id="A0A136IYZ0"/>
<evidence type="ECO:0000256" key="9">
    <source>
        <dbReference type="SAM" id="Phobius"/>
    </source>
</evidence>
<evidence type="ECO:0000256" key="1">
    <source>
        <dbReference type="ARBA" id="ARBA00004141"/>
    </source>
</evidence>
<dbReference type="SUPFAM" id="SSF103473">
    <property type="entry name" value="MFS general substrate transporter"/>
    <property type="match status" value="1"/>
</dbReference>
<feature type="transmembrane region" description="Helical" evidence="9">
    <location>
        <begin position="57"/>
        <end position="73"/>
    </location>
</feature>
<evidence type="ECO:0000256" key="6">
    <source>
        <dbReference type="ARBA" id="ARBA00022989"/>
    </source>
</evidence>
<dbReference type="GO" id="GO:0005351">
    <property type="term" value="F:carbohydrate:proton symporter activity"/>
    <property type="evidence" value="ECO:0007669"/>
    <property type="project" value="TreeGrafter"/>
</dbReference>
<evidence type="ECO:0000256" key="5">
    <source>
        <dbReference type="ARBA" id="ARBA00022692"/>
    </source>
</evidence>
<gene>
    <name evidence="11" type="ORF">Micbo1qcDRAFT_189233</name>
</gene>
<dbReference type="InterPro" id="IPR036259">
    <property type="entry name" value="MFS_trans_sf"/>
</dbReference>
<feature type="transmembrane region" description="Helical" evidence="9">
    <location>
        <begin position="139"/>
        <end position="157"/>
    </location>
</feature>
<keyword evidence="5 9" id="KW-0812">Transmembrane</keyword>
<feature type="transmembrane region" description="Helical" evidence="9">
    <location>
        <begin position="480"/>
        <end position="501"/>
    </location>
</feature>
<dbReference type="AlphaFoldDB" id="A0A136IYZ0"/>
<dbReference type="PANTHER" id="PTHR48022:SF5">
    <property type="entry name" value="ALPHA-GLUCOSIDES PERMEASE MPH2-RELATED"/>
    <property type="match status" value="1"/>
</dbReference>
<dbReference type="InterPro" id="IPR020846">
    <property type="entry name" value="MFS_dom"/>
</dbReference>
<evidence type="ECO:0000256" key="2">
    <source>
        <dbReference type="ARBA" id="ARBA00010992"/>
    </source>
</evidence>
<reference evidence="12" key="1">
    <citation type="submission" date="2016-02" db="EMBL/GenBank/DDBJ databases">
        <title>Draft genome sequence of Microdochium bolleyi, a fungal endophyte of beachgrass.</title>
        <authorList>
            <consortium name="DOE Joint Genome Institute"/>
            <person name="David A.S."/>
            <person name="May G."/>
            <person name="Haridas S."/>
            <person name="Lim J."/>
            <person name="Wang M."/>
            <person name="Labutti K."/>
            <person name="Lipzen A."/>
            <person name="Barry K."/>
            <person name="Grigoriev I.V."/>
        </authorList>
    </citation>
    <scope>NUCLEOTIDE SEQUENCE [LARGE SCALE GENOMIC DNA]</scope>
    <source>
        <strain evidence="12">J235TASD1</strain>
    </source>
</reference>
<dbReference type="Pfam" id="PF00083">
    <property type="entry name" value="Sugar_tr"/>
    <property type="match status" value="1"/>
</dbReference>
<keyword evidence="6 9" id="KW-1133">Transmembrane helix</keyword>
<comment type="similarity">
    <text evidence="2 8">Belongs to the major facilitator superfamily. Sugar transporter (TC 2.A.1.1) family.</text>
</comment>
<dbReference type="EMBL" id="KQ964253">
    <property type="protein sequence ID" value="KXJ90108.1"/>
    <property type="molecule type" value="Genomic_DNA"/>
</dbReference>
<dbReference type="InterPro" id="IPR050360">
    <property type="entry name" value="MFS_Sugar_Transporters"/>
</dbReference>
<evidence type="ECO:0000256" key="7">
    <source>
        <dbReference type="ARBA" id="ARBA00023136"/>
    </source>
</evidence>
<evidence type="ECO:0000259" key="10">
    <source>
        <dbReference type="PROSITE" id="PS50850"/>
    </source>
</evidence>
<feature type="transmembrane region" description="Helical" evidence="9">
    <location>
        <begin position="450"/>
        <end position="468"/>
    </location>
</feature>
<dbReference type="NCBIfam" id="TIGR00879">
    <property type="entry name" value="SP"/>
    <property type="match status" value="1"/>
</dbReference>
<dbReference type="InterPro" id="IPR005828">
    <property type="entry name" value="MFS_sugar_transport-like"/>
</dbReference>
<evidence type="ECO:0000256" key="3">
    <source>
        <dbReference type="ARBA" id="ARBA00022448"/>
    </source>
</evidence>
<keyword evidence="3 8" id="KW-0813">Transport</keyword>
<accession>A0A136IYZ0</accession>
<dbReference type="GO" id="GO:0016020">
    <property type="term" value="C:membrane"/>
    <property type="evidence" value="ECO:0007669"/>
    <property type="project" value="UniProtKB-SubCell"/>
</dbReference>
<organism evidence="11 12">
    <name type="scientific">Microdochium bolleyi</name>
    <dbReference type="NCBI Taxonomy" id="196109"/>
    <lineage>
        <taxon>Eukaryota</taxon>
        <taxon>Fungi</taxon>
        <taxon>Dikarya</taxon>
        <taxon>Ascomycota</taxon>
        <taxon>Pezizomycotina</taxon>
        <taxon>Sordariomycetes</taxon>
        <taxon>Xylariomycetidae</taxon>
        <taxon>Xylariales</taxon>
        <taxon>Microdochiaceae</taxon>
        <taxon>Microdochium</taxon>
    </lineage>
</organism>